<sequence>MARELDQKIWEERFHSSLVRVYLITGNLDAALREYNEIWKIAVDEDSWDFQRSALYSKGIVCLENKSIDEAKRIADELKEFIEKGVYKKIIRLYYNLMGLIEFKQGSLPLAIEYFERAIAFLPSEGFFGYDTAPYLDSLALAYYKKKDLEKAKEQYEKITTLTTGRLHYGDLCAKSFYMLAKIHEEQDDTAKAIEHYQKFLDLWRYADPGIAEVEDARSRLAGLKSN</sequence>
<dbReference type="SUPFAM" id="SSF48452">
    <property type="entry name" value="TPR-like"/>
    <property type="match status" value="2"/>
</dbReference>
<dbReference type="PROSITE" id="PS50005">
    <property type="entry name" value="TPR"/>
    <property type="match status" value="1"/>
</dbReference>
<gene>
    <name evidence="7" type="ORF">AMJ44_12310</name>
</gene>
<organism evidence="7 8">
    <name type="scientific">candidate division WOR-1 bacterium DG_54_3</name>
    <dbReference type="NCBI Taxonomy" id="1703775"/>
    <lineage>
        <taxon>Bacteria</taxon>
        <taxon>Bacillati</taxon>
        <taxon>Saganbacteria</taxon>
    </lineage>
</organism>
<keyword evidence="3" id="KW-0677">Repeat</keyword>
<dbReference type="AlphaFoldDB" id="A0A0S7XQA3"/>
<dbReference type="InterPro" id="IPR019734">
    <property type="entry name" value="TPR_rpt"/>
</dbReference>
<dbReference type="Pfam" id="PF13424">
    <property type="entry name" value="TPR_12"/>
    <property type="match status" value="1"/>
</dbReference>
<evidence type="ECO:0000256" key="5">
    <source>
        <dbReference type="ARBA" id="ARBA00038253"/>
    </source>
</evidence>
<evidence type="ECO:0000313" key="8">
    <source>
        <dbReference type="Proteomes" id="UP000051861"/>
    </source>
</evidence>
<evidence type="ECO:0000256" key="6">
    <source>
        <dbReference type="PROSITE-ProRule" id="PRU00339"/>
    </source>
</evidence>
<evidence type="ECO:0000256" key="1">
    <source>
        <dbReference type="ARBA" id="ARBA00004496"/>
    </source>
</evidence>
<evidence type="ECO:0000313" key="7">
    <source>
        <dbReference type="EMBL" id="KPJ64677.1"/>
    </source>
</evidence>
<evidence type="ECO:0000256" key="2">
    <source>
        <dbReference type="ARBA" id="ARBA00022490"/>
    </source>
</evidence>
<reference evidence="7 8" key="1">
    <citation type="journal article" date="2015" name="Microbiome">
        <title>Genomic resolution of linkages in carbon, nitrogen, and sulfur cycling among widespread estuary sediment bacteria.</title>
        <authorList>
            <person name="Baker B.J."/>
            <person name="Lazar C.S."/>
            <person name="Teske A.P."/>
            <person name="Dick G.J."/>
        </authorList>
    </citation>
    <scope>NUCLEOTIDE SEQUENCE [LARGE SCALE GENOMIC DNA]</scope>
    <source>
        <strain evidence="7">DG_54_3</strain>
    </source>
</reference>
<dbReference type="SMART" id="SM00028">
    <property type="entry name" value="TPR"/>
    <property type="match status" value="3"/>
</dbReference>
<dbReference type="Gene3D" id="1.25.40.10">
    <property type="entry name" value="Tetratricopeptide repeat domain"/>
    <property type="match status" value="1"/>
</dbReference>
<keyword evidence="2" id="KW-0963">Cytoplasm</keyword>
<dbReference type="Pfam" id="PF13174">
    <property type="entry name" value="TPR_6"/>
    <property type="match status" value="1"/>
</dbReference>
<evidence type="ECO:0000256" key="3">
    <source>
        <dbReference type="ARBA" id="ARBA00022737"/>
    </source>
</evidence>
<proteinExistence type="inferred from homology"/>
<dbReference type="PANTHER" id="PTHR46630">
    <property type="entry name" value="TETRATRICOPEPTIDE REPEAT PROTEIN 29"/>
    <property type="match status" value="1"/>
</dbReference>
<dbReference type="InterPro" id="IPR011990">
    <property type="entry name" value="TPR-like_helical_dom_sf"/>
</dbReference>
<comment type="similarity">
    <text evidence="5">Belongs to the Rap family.</text>
</comment>
<dbReference type="InterPro" id="IPR051476">
    <property type="entry name" value="Bac_ResReg_Asp_Phosphatase"/>
</dbReference>
<dbReference type="Proteomes" id="UP000051861">
    <property type="component" value="Unassembled WGS sequence"/>
</dbReference>
<comment type="caution">
    <text evidence="7">The sequence shown here is derived from an EMBL/GenBank/DDBJ whole genome shotgun (WGS) entry which is preliminary data.</text>
</comment>
<evidence type="ECO:0000256" key="4">
    <source>
        <dbReference type="ARBA" id="ARBA00022803"/>
    </source>
</evidence>
<dbReference type="EMBL" id="LIZX01000168">
    <property type="protein sequence ID" value="KPJ64677.1"/>
    <property type="molecule type" value="Genomic_DNA"/>
</dbReference>
<keyword evidence="4 6" id="KW-0802">TPR repeat</keyword>
<comment type="subcellular location">
    <subcellularLocation>
        <location evidence="1">Cytoplasm</location>
    </subcellularLocation>
</comment>
<feature type="repeat" description="TPR" evidence="6">
    <location>
        <begin position="92"/>
        <end position="125"/>
    </location>
</feature>
<dbReference type="GO" id="GO:0005737">
    <property type="term" value="C:cytoplasm"/>
    <property type="evidence" value="ECO:0007669"/>
    <property type="project" value="UniProtKB-SubCell"/>
</dbReference>
<protein>
    <submittedName>
        <fullName evidence="7">Uncharacterized protein</fullName>
    </submittedName>
</protein>
<dbReference type="PANTHER" id="PTHR46630:SF1">
    <property type="entry name" value="TETRATRICOPEPTIDE REPEAT PROTEIN 29"/>
    <property type="match status" value="1"/>
</dbReference>
<accession>A0A0S7XQA3</accession>
<name>A0A0S7XQA3_UNCSA</name>